<evidence type="ECO:0000256" key="2">
    <source>
        <dbReference type="ARBA" id="ARBA00022692"/>
    </source>
</evidence>
<dbReference type="Proteomes" id="UP000678393">
    <property type="component" value="Unassembled WGS sequence"/>
</dbReference>
<reference evidence="6" key="1">
    <citation type="submission" date="2021-04" db="EMBL/GenBank/DDBJ databases">
        <authorList>
            <consortium name="Molecular Ecology Group"/>
        </authorList>
    </citation>
    <scope>NUCLEOTIDE SEQUENCE</scope>
</reference>
<keyword evidence="7" id="KW-1185">Reference proteome</keyword>
<dbReference type="PANTHER" id="PTHR12489">
    <property type="entry name" value="LIPOMA HMGIC FUSION PARTNER-LIKE PROTEIN"/>
    <property type="match status" value="1"/>
</dbReference>
<name>A0A8S3ZVG1_9EUPU</name>
<evidence type="ECO:0000313" key="6">
    <source>
        <dbReference type="EMBL" id="CAG5132068.1"/>
    </source>
</evidence>
<feature type="transmembrane region" description="Helical" evidence="5">
    <location>
        <begin position="170"/>
        <end position="193"/>
    </location>
</feature>
<sequence length="206" mass="22364">MSVTCIGKLWALTSFVASVACAVGYYFPYWLEGFYVTDNGELVPMYFGVFRRCAYPRLGADGRVEIVNECGIYSSFTDIPSLYWQISTVTVGAGTCLALLLSLTSLVCLCVRDIITVKVARTGGVLQLLAGLSVGAGVAIYPHGWDSTQVVQACGHRSSSYYPGDCSLYWAFYTTAAGAGLTILCSTVTCQAFKQKPYYQRTAYDV</sequence>
<dbReference type="AlphaFoldDB" id="A0A8S3ZVG1"/>
<evidence type="ECO:0000256" key="5">
    <source>
        <dbReference type="SAM" id="Phobius"/>
    </source>
</evidence>
<keyword evidence="3 5" id="KW-1133">Transmembrane helix</keyword>
<evidence type="ECO:0000256" key="3">
    <source>
        <dbReference type="ARBA" id="ARBA00022989"/>
    </source>
</evidence>
<protein>
    <recommendedName>
        <fullName evidence="8">Lipoma HMGIC fusion partner-like protein</fullName>
    </recommendedName>
</protein>
<dbReference type="EMBL" id="CAJHNH020005057">
    <property type="protein sequence ID" value="CAG5132068.1"/>
    <property type="molecule type" value="Genomic_DNA"/>
</dbReference>
<proteinExistence type="predicted"/>
<comment type="subcellular location">
    <subcellularLocation>
        <location evidence="1">Membrane</location>
        <topology evidence="1">Multi-pass membrane protein</topology>
    </subcellularLocation>
</comment>
<feature type="transmembrane region" description="Helical" evidence="5">
    <location>
        <begin position="9"/>
        <end position="27"/>
    </location>
</feature>
<evidence type="ECO:0000256" key="4">
    <source>
        <dbReference type="ARBA" id="ARBA00023136"/>
    </source>
</evidence>
<evidence type="ECO:0000313" key="7">
    <source>
        <dbReference type="Proteomes" id="UP000678393"/>
    </source>
</evidence>
<comment type="caution">
    <text evidence="6">The sequence shown here is derived from an EMBL/GenBank/DDBJ whole genome shotgun (WGS) entry which is preliminary data.</text>
</comment>
<keyword evidence="2 5" id="KW-0812">Transmembrane</keyword>
<accession>A0A8S3ZVG1</accession>
<dbReference type="GO" id="GO:0016020">
    <property type="term" value="C:membrane"/>
    <property type="evidence" value="ECO:0007669"/>
    <property type="project" value="UniProtKB-SubCell"/>
</dbReference>
<keyword evidence="4 5" id="KW-0472">Membrane</keyword>
<feature type="transmembrane region" description="Helical" evidence="5">
    <location>
        <begin position="123"/>
        <end position="141"/>
    </location>
</feature>
<dbReference type="OrthoDB" id="5873721at2759"/>
<dbReference type="Pfam" id="PF10242">
    <property type="entry name" value="L_HMGIC_fpl"/>
    <property type="match status" value="1"/>
</dbReference>
<dbReference type="PANTHER" id="PTHR12489:SF16">
    <property type="entry name" value="LHFPL TETRASPAN SUBFAMILY MEMBER 6 PROTEIN-RELATED"/>
    <property type="match status" value="1"/>
</dbReference>
<organism evidence="6 7">
    <name type="scientific">Candidula unifasciata</name>
    <dbReference type="NCBI Taxonomy" id="100452"/>
    <lineage>
        <taxon>Eukaryota</taxon>
        <taxon>Metazoa</taxon>
        <taxon>Spiralia</taxon>
        <taxon>Lophotrochozoa</taxon>
        <taxon>Mollusca</taxon>
        <taxon>Gastropoda</taxon>
        <taxon>Heterobranchia</taxon>
        <taxon>Euthyneura</taxon>
        <taxon>Panpulmonata</taxon>
        <taxon>Eupulmonata</taxon>
        <taxon>Stylommatophora</taxon>
        <taxon>Helicina</taxon>
        <taxon>Helicoidea</taxon>
        <taxon>Geomitridae</taxon>
        <taxon>Candidula</taxon>
    </lineage>
</organism>
<evidence type="ECO:0000256" key="1">
    <source>
        <dbReference type="ARBA" id="ARBA00004141"/>
    </source>
</evidence>
<evidence type="ECO:0008006" key="8">
    <source>
        <dbReference type="Google" id="ProtNLM"/>
    </source>
</evidence>
<gene>
    <name evidence="6" type="ORF">CUNI_LOCUS17626</name>
</gene>
<dbReference type="Gene3D" id="1.20.140.150">
    <property type="match status" value="1"/>
</dbReference>
<dbReference type="InterPro" id="IPR019372">
    <property type="entry name" value="LHFPL"/>
</dbReference>
<feature type="transmembrane region" description="Helical" evidence="5">
    <location>
        <begin position="82"/>
        <end position="111"/>
    </location>
</feature>